<organism evidence="1 2">
    <name type="scientific">Algoriphagus sanaruensis</name>
    <dbReference type="NCBI Taxonomy" id="1727163"/>
    <lineage>
        <taxon>Bacteria</taxon>
        <taxon>Pseudomonadati</taxon>
        <taxon>Bacteroidota</taxon>
        <taxon>Cytophagia</taxon>
        <taxon>Cytophagales</taxon>
        <taxon>Cyclobacteriaceae</taxon>
        <taxon>Algoriphagus</taxon>
    </lineage>
</organism>
<sequence>MSKFKFSNSRQDREKFNDLMIYSNKDTKSDSFLHRFFWEKIKYTFISDESTVKYTDNEDNILIFEDELGLIIIGFLGIDRKFDRTNIDISNSIITSLLEFDKDIRKLAIDKGIDNYRLIYFTTYKLSDFKSNIFSKLPIDVSYFYLANFNENKELILAFENDLELIDIINYELEANQFLEYAIKRNRNINQKEEWYCELCGGNNFSGCQYFDPTECPNSQT</sequence>
<dbReference type="Proteomes" id="UP000073816">
    <property type="component" value="Chromosome"/>
</dbReference>
<dbReference type="KEGG" id="alm:AO498_11580"/>
<dbReference type="EMBL" id="CP012836">
    <property type="protein sequence ID" value="AMQ57078.1"/>
    <property type="molecule type" value="Genomic_DNA"/>
</dbReference>
<reference evidence="1 2" key="2">
    <citation type="journal article" date="2016" name="Genome Announc.">
        <title>Complete Genome Sequence of Algoriphagus sp. Strain M8-2, Isolated from a Brackish Lake.</title>
        <authorList>
            <person name="Muraguchi Y."/>
            <person name="Kushimoto K."/>
            <person name="Ohtsubo Y."/>
            <person name="Suzuki T."/>
            <person name="Dohra H."/>
            <person name="Kimbara K."/>
            <person name="Shintani M."/>
        </authorList>
    </citation>
    <scope>NUCLEOTIDE SEQUENCE [LARGE SCALE GENOMIC DNA]</scope>
    <source>
        <strain evidence="1 2">M8-2</strain>
    </source>
</reference>
<protein>
    <submittedName>
        <fullName evidence="1">Uncharacterized protein</fullName>
    </submittedName>
</protein>
<keyword evidence="2" id="KW-1185">Reference proteome</keyword>
<name>A0A142EPM3_9BACT</name>
<evidence type="ECO:0000313" key="2">
    <source>
        <dbReference type="Proteomes" id="UP000073816"/>
    </source>
</evidence>
<dbReference type="AlphaFoldDB" id="A0A142EPM3"/>
<dbReference type="PATRIC" id="fig|1727163.4.peg.2422"/>
<dbReference type="OrthoDB" id="9891816at2"/>
<accession>A0A142EPM3</accession>
<evidence type="ECO:0000313" key="1">
    <source>
        <dbReference type="EMBL" id="AMQ57078.1"/>
    </source>
</evidence>
<reference evidence="2" key="1">
    <citation type="submission" date="2015-09" db="EMBL/GenBank/DDBJ databases">
        <title>Complete sequence of Algoriphagus sp. M8-2.</title>
        <authorList>
            <person name="Shintani M."/>
        </authorList>
    </citation>
    <scope>NUCLEOTIDE SEQUENCE [LARGE SCALE GENOMIC DNA]</scope>
    <source>
        <strain evidence="2">M8-2</strain>
    </source>
</reference>
<gene>
    <name evidence="1" type="ORF">AO498_11580</name>
</gene>
<proteinExistence type="predicted"/>
<dbReference type="RefSeq" id="WP_067547680.1">
    <property type="nucleotide sequence ID" value="NZ_CP012836.1"/>
</dbReference>
<dbReference type="STRING" id="1727163.AO498_11580"/>